<dbReference type="EMBL" id="QVLU01000041">
    <property type="protein sequence ID" value="RGE63891.1"/>
    <property type="molecule type" value="Genomic_DNA"/>
</dbReference>
<dbReference type="EMBL" id="QVLV01000038">
    <property type="protein sequence ID" value="RGE55751.1"/>
    <property type="molecule type" value="Genomic_DNA"/>
</dbReference>
<dbReference type="GeneID" id="97990599"/>
<evidence type="ECO:0000313" key="3">
    <source>
        <dbReference type="Proteomes" id="UP000260812"/>
    </source>
</evidence>
<dbReference type="Proteomes" id="UP000260812">
    <property type="component" value="Unassembled WGS sequence"/>
</dbReference>
<sequence>MMELSIFHEKLNKVDGNAYVIEEEIHMPASGIYDEELQHDNIVDSTLSVYTGPTLTGEQIQTFALSTPSTMPWKRIIRIQSDASVVYVTYETVGDTVEADDINRVQEAVVKTQGGVNAEEARATSAEAELTRNLQTEADRAAAEELRLDGRIDAEMARAQEAEEVLSLRLDAEVTRAETAEQENADAIAVEASRASAAEKVLTDNLAAELSRATGAEQQVADDLQAFAEDVITKEEIDALDGIEPEPPENQYRPMTVEEIDNIINQ</sequence>
<proteinExistence type="predicted"/>
<dbReference type="AlphaFoldDB" id="A0A3E3IA46"/>
<dbReference type="OrthoDB" id="2011690at2"/>
<protein>
    <submittedName>
        <fullName evidence="2">Uncharacterized protein</fullName>
    </submittedName>
</protein>
<comment type="caution">
    <text evidence="2">The sequence shown here is derived from an EMBL/GenBank/DDBJ whole genome shotgun (WGS) entry which is preliminary data.</text>
</comment>
<name>A0A3E3IA46_9FIRM</name>
<keyword evidence="3" id="KW-1185">Reference proteome</keyword>
<evidence type="ECO:0000313" key="2">
    <source>
        <dbReference type="EMBL" id="RGE63891.1"/>
    </source>
</evidence>
<accession>A0A3E3IA46</accession>
<reference evidence="3 4" key="1">
    <citation type="submission" date="2018-08" db="EMBL/GenBank/DDBJ databases">
        <title>A genome reference for cultivated species of the human gut microbiota.</title>
        <authorList>
            <person name="Zou Y."/>
            <person name="Xue W."/>
            <person name="Luo G."/>
        </authorList>
    </citation>
    <scope>NUCLEOTIDE SEQUENCE [LARGE SCALE GENOMIC DNA]</scope>
    <source>
        <strain evidence="2 4">AF26-4BH</strain>
        <strain evidence="1 3">TF05-5AC</strain>
    </source>
</reference>
<evidence type="ECO:0000313" key="4">
    <source>
        <dbReference type="Proteomes" id="UP000261166"/>
    </source>
</evidence>
<dbReference type="Proteomes" id="UP000261166">
    <property type="component" value="Unassembled WGS sequence"/>
</dbReference>
<evidence type="ECO:0000313" key="1">
    <source>
        <dbReference type="EMBL" id="RGE55751.1"/>
    </source>
</evidence>
<dbReference type="RefSeq" id="WP_117531712.1">
    <property type="nucleotide sequence ID" value="NZ_JBKUNB010000015.1"/>
</dbReference>
<gene>
    <name evidence="2" type="ORF">DWY69_27750</name>
    <name evidence="1" type="ORF">DXC51_28030</name>
</gene>
<organism evidence="2 4">
    <name type="scientific">Eisenbergiella massiliensis</name>
    <dbReference type="NCBI Taxonomy" id="1720294"/>
    <lineage>
        <taxon>Bacteria</taxon>
        <taxon>Bacillati</taxon>
        <taxon>Bacillota</taxon>
        <taxon>Clostridia</taxon>
        <taxon>Lachnospirales</taxon>
        <taxon>Lachnospiraceae</taxon>
        <taxon>Eisenbergiella</taxon>
    </lineage>
</organism>